<keyword evidence="3" id="KW-1185">Reference proteome</keyword>
<comment type="caution">
    <text evidence="2">The sequence shown here is derived from an EMBL/GenBank/DDBJ whole genome shotgun (WGS) entry which is preliminary data.</text>
</comment>
<dbReference type="Pfam" id="PF00583">
    <property type="entry name" value="Acetyltransf_1"/>
    <property type="match status" value="1"/>
</dbReference>
<organism evidence="2 3">
    <name type="scientific">Linnemannia hyalina</name>
    <dbReference type="NCBI Taxonomy" id="64524"/>
    <lineage>
        <taxon>Eukaryota</taxon>
        <taxon>Fungi</taxon>
        <taxon>Fungi incertae sedis</taxon>
        <taxon>Mucoromycota</taxon>
        <taxon>Mortierellomycotina</taxon>
        <taxon>Mortierellomycetes</taxon>
        <taxon>Mortierellales</taxon>
        <taxon>Mortierellaceae</taxon>
        <taxon>Linnemannia</taxon>
    </lineage>
</organism>
<protein>
    <recommendedName>
        <fullName evidence="1">N-acetyltransferase domain-containing protein</fullName>
    </recommendedName>
</protein>
<gene>
    <name evidence="2" type="ORF">KI688_011178</name>
</gene>
<dbReference type="GO" id="GO:0016747">
    <property type="term" value="F:acyltransferase activity, transferring groups other than amino-acyl groups"/>
    <property type="evidence" value="ECO:0007669"/>
    <property type="project" value="InterPro"/>
</dbReference>
<dbReference type="InterPro" id="IPR000182">
    <property type="entry name" value="GNAT_dom"/>
</dbReference>
<feature type="domain" description="N-acetyltransferase" evidence="1">
    <location>
        <begin position="23"/>
        <end position="219"/>
    </location>
</feature>
<dbReference type="Proteomes" id="UP000707451">
    <property type="component" value="Unassembled WGS sequence"/>
</dbReference>
<name>A0A9P8BU27_9FUNG</name>
<dbReference type="PROSITE" id="PS51186">
    <property type="entry name" value="GNAT"/>
    <property type="match status" value="1"/>
</dbReference>
<evidence type="ECO:0000313" key="2">
    <source>
        <dbReference type="EMBL" id="KAG9068889.1"/>
    </source>
</evidence>
<dbReference type="AlphaFoldDB" id="A0A9P8BU27"/>
<proteinExistence type="predicted"/>
<accession>A0A9P8BU27</accession>
<sequence>MTSTAPAPAQATKPTGTTRPEHLIIRLMTPADTQEVALLFEKTFRREPLGEYHGVEPGEGTSVAQASVQDPVSFVAEDTTLPGPSRLVAFRTSCISTAEGLQAKKDRIAKEGHGDAIQAILNRVSDLWLAKSTVFEKNPKAKVMKFMALGVDTGYEGKGLAKDLLKVSMEKAVEVGCEAVTVVASAFATQHLFGNRLGFELMGRIRYSEFTWINEKTGKEERPFENLVNPEFLEVYEKKLV</sequence>
<dbReference type="EMBL" id="JAHRHY010000006">
    <property type="protein sequence ID" value="KAG9068889.1"/>
    <property type="molecule type" value="Genomic_DNA"/>
</dbReference>
<dbReference type="SUPFAM" id="SSF55729">
    <property type="entry name" value="Acyl-CoA N-acyltransferases (Nat)"/>
    <property type="match status" value="1"/>
</dbReference>
<evidence type="ECO:0000259" key="1">
    <source>
        <dbReference type="PROSITE" id="PS51186"/>
    </source>
</evidence>
<dbReference type="InterPro" id="IPR016181">
    <property type="entry name" value="Acyl_CoA_acyltransferase"/>
</dbReference>
<evidence type="ECO:0000313" key="3">
    <source>
        <dbReference type="Proteomes" id="UP000707451"/>
    </source>
</evidence>
<dbReference type="OrthoDB" id="2115692at2759"/>
<reference evidence="2" key="1">
    <citation type="submission" date="2021-06" db="EMBL/GenBank/DDBJ databases">
        <title>Genome Sequence of Mortierella hyaline Strain SCG-10, a Cold-Adapted, Nitrate-Reducing Fungus Isolated from Soil in Minnesota, USA.</title>
        <authorList>
            <person name="Aldossari N."/>
        </authorList>
    </citation>
    <scope>NUCLEOTIDE SEQUENCE</scope>
    <source>
        <strain evidence="2">SCG-10</strain>
    </source>
</reference>
<dbReference type="Gene3D" id="3.40.630.30">
    <property type="match status" value="1"/>
</dbReference>